<evidence type="ECO:0000313" key="1">
    <source>
        <dbReference type="EMBL" id="VYS97545.1"/>
    </source>
</evidence>
<name>A0A6N2T163_9ACTO</name>
<dbReference type="EMBL" id="CACRSM010000002">
    <property type="protein sequence ID" value="VYS97545.1"/>
    <property type="molecule type" value="Genomic_DNA"/>
</dbReference>
<sequence>MIGPFTVSRRGISAPIGRDYNLLIQQLIHEILVVLDDPGDFPMFLSAATGLESERAAAIDPALDFLLPPMSTDPQEAARLRALTEDTLRSQKSQRLRTVCNQLNDVLVDGTNYLVLDEESTWNWLGALTDMRLALAGELGIHNDSDVIRIETIAQEKPEGTREQSAAAIYLLITWWQESLLKSVHLQGEAS</sequence>
<dbReference type="AlphaFoldDB" id="A0A6N2T163"/>
<dbReference type="Pfam" id="PF09438">
    <property type="entry name" value="DUF2017"/>
    <property type="match status" value="1"/>
</dbReference>
<gene>
    <name evidence="1" type="ORF">AOLFYP35_01059</name>
</gene>
<dbReference type="InterPro" id="IPR018561">
    <property type="entry name" value="AosR"/>
</dbReference>
<reference evidence="1" key="1">
    <citation type="submission" date="2019-11" db="EMBL/GenBank/DDBJ databases">
        <authorList>
            <person name="Feng L."/>
        </authorList>
    </citation>
    <scope>NUCLEOTIDE SEQUENCE</scope>
    <source>
        <strain evidence="1">AodontolyticusLFYP35</strain>
    </source>
</reference>
<proteinExistence type="predicted"/>
<protein>
    <submittedName>
        <fullName evidence="1">Uncharacterized protein</fullName>
    </submittedName>
</protein>
<accession>A0A6N2T163</accession>
<organism evidence="1">
    <name type="scientific">Schaalia odontolytica</name>
    <dbReference type="NCBI Taxonomy" id="1660"/>
    <lineage>
        <taxon>Bacteria</taxon>
        <taxon>Bacillati</taxon>
        <taxon>Actinomycetota</taxon>
        <taxon>Actinomycetes</taxon>
        <taxon>Actinomycetales</taxon>
        <taxon>Actinomycetaceae</taxon>
        <taxon>Schaalia</taxon>
    </lineage>
</organism>